<sequence length="435" mass="50736">MDDEDEVSKSLYEGGHWVWNEEAEELEFISDLRVVEESLELLPTSVANVEFKDDIDLLEQQKFRKYLQRKTEEIDFVTLQDVKDVVLFTAPLAVMSSSLIKILHHCTTERFLRALTLYTQYYLQISEEMSHRTLELETKIRTENSDKIEMKYREDLEDLRLLVAKEYCIIILGEGSLAKYHHMGVAKTGSLSKKDAVLFETLVKFSIQIVWIALGRVCYNQIEVEINRLFKSEIFNSAEHKLNINYYKHINERERCVLLGHCVNQGQKLTTRSPLQNEVFCPRYIDFRQFGIGTIKYPGLSNRLRLLEIYLTQPEQNFEELRLSIGILGLPRSKFDIMLREIKSTLASAASSSSGVARNSMARRASRQSRTSRKSIGSVRPEKLYPDIYLPEQTEITMEYDTFPEGEKPNVVCHRFQRAKWLRFAAARRKNKHKK</sequence>
<evidence type="ECO:0008006" key="4">
    <source>
        <dbReference type="Google" id="ProtNLM"/>
    </source>
</evidence>
<dbReference type="PANTHER" id="PTHR21055:SF3">
    <property type="entry name" value="PROTEIN PHOSPHATASE 1 REGULATORY SUBUNIT 36"/>
    <property type="match status" value="1"/>
</dbReference>
<dbReference type="PANTHER" id="PTHR21055">
    <property type="entry name" value="PROTEIN PHOSPHATASE 1 REGULATORY SUBUNIT 36"/>
    <property type="match status" value="1"/>
</dbReference>
<name>A0A821X5Y7_9NEOP</name>
<proteinExistence type="predicted"/>
<feature type="region of interest" description="Disordered" evidence="1">
    <location>
        <begin position="357"/>
        <end position="378"/>
    </location>
</feature>
<organism evidence="2 3">
    <name type="scientific">Pieris macdunnoughi</name>
    <dbReference type="NCBI Taxonomy" id="345717"/>
    <lineage>
        <taxon>Eukaryota</taxon>
        <taxon>Metazoa</taxon>
        <taxon>Ecdysozoa</taxon>
        <taxon>Arthropoda</taxon>
        <taxon>Hexapoda</taxon>
        <taxon>Insecta</taxon>
        <taxon>Pterygota</taxon>
        <taxon>Neoptera</taxon>
        <taxon>Endopterygota</taxon>
        <taxon>Lepidoptera</taxon>
        <taxon>Glossata</taxon>
        <taxon>Ditrysia</taxon>
        <taxon>Papilionoidea</taxon>
        <taxon>Pieridae</taxon>
        <taxon>Pierinae</taxon>
        <taxon>Pieris</taxon>
    </lineage>
</organism>
<feature type="compositionally biased region" description="Basic residues" evidence="1">
    <location>
        <begin position="364"/>
        <end position="373"/>
    </location>
</feature>
<reference evidence="2" key="1">
    <citation type="submission" date="2021-02" db="EMBL/GenBank/DDBJ databases">
        <authorList>
            <person name="Steward A R."/>
        </authorList>
    </citation>
    <scope>NUCLEOTIDE SEQUENCE</scope>
</reference>
<dbReference type="OrthoDB" id="6724830at2759"/>
<gene>
    <name evidence="2" type="ORF">PMACD_LOCUS14342</name>
</gene>
<accession>A0A821X5Y7</accession>
<protein>
    <recommendedName>
        <fullName evidence="4">Protein phosphatase 1 regulatory subunit 36</fullName>
    </recommendedName>
</protein>
<evidence type="ECO:0000256" key="1">
    <source>
        <dbReference type="SAM" id="MobiDB-lite"/>
    </source>
</evidence>
<evidence type="ECO:0000313" key="3">
    <source>
        <dbReference type="Proteomes" id="UP000663880"/>
    </source>
</evidence>
<dbReference type="Pfam" id="PF14895">
    <property type="entry name" value="PPPI_inhib"/>
    <property type="match status" value="1"/>
</dbReference>
<evidence type="ECO:0000313" key="2">
    <source>
        <dbReference type="EMBL" id="CAF4936839.1"/>
    </source>
</evidence>
<dbReference type="InterPro" id="IPR026142">
    <property type="entry name" value="Pro_pase_1_reg_su_36"/>
</dbReference>
<dbReference type="AlphaFoldDB" id="A0A821X5Y7"/>
<dbReference type="GO" id="GO:0019902">
    <property type="term" value="F:phosphatase binding"/>
    <property type="evidence" value="ECO:0007669"/>
    <property type="project" value="InterPro"/>
</dbReference>
<keyword evidence="3" id="KW-1185">Reference proteome</keyword>
<comment type="caution">
    <text evidence="2">The sequence shown here is derived from an EMBL/GenBank/DDBJ whole genome shotgun (WGS) entry which is preliminary data.</text>
</comment>
<dbReference type="EMBL" id="CAJOBZ010000064">
    <property type="protein sequence ID" value="CAF4936839.1"/>
    <property type="molecule type" value="Genomic_DNA"/>
</dbReference>
<dbReference type="Proteomes" id="UP000663880">
    <property type="component" value="Unassembled WGS sequence"/>
</dbReference>